<comment type="caution">
    <text evidence="3">The sequence shown here is derived from an EMBL/GenBank/DDBJ whole genome shotgun (WGS) entry which is preliminary data.</text>
</comment>
<keyword evidence="1" id="KW-0732">Signal</keyword>
<sequence length="146" mass="16639">MKYCFILKIFFLCRYALIVLDNQNLLDLWDWEHRGNGLKINNGKLFFHFNPKLCLSKIDKLQEIAGLANYTDLEVASSSNGDKVACNITPINATVERIDSKGAVISWEAFQHYDSRILLGYVVYFIEAPYRNITMYDGRDACGGDG</sequence>
<organism evidence="3 4">
    <name type="scientific">Ranatra chinensis</name>
    <dbReference type="NCBI Taxonomy" id="642074"/>
    <lineage>
        <taxon>Eukaryota</taxon>
        <taxon>Metazoa</taxon>
        <taxon>Ecdysozoa</taxon>
        <taxon>Arthropoda</taxon>
        <taxon>Hexapoda</taxon>
        <taxon>Insecta</taxon>
        <taxon>Pterygota</taxon>
        <taxon>Neoptera</taxon>
        <taxon>Paraneoptera</taxon>
        <taxon>Hemiptera</taxon>
        <taxon>Heteroptera</taxon>
        <taxon>Panheteroptera</taxon>
        <taxon>Nepomorpha</taxon>
        <taxon>Nepidae</taxon>
        <taxon>Ranatrinae</taxon>
        <taxon>Ranatra</taxon>
    </lineage>
</organism>
<dbReference type="Pfam" id="PF01030">
    <property type="entry name" value="Recep_L_domain"/>
    <property type="match status" value="1"/>
</dbReference>
<accession>A0ABD0YEA7</accession>
<dbReference type="AlphaFoldDB" id="A0ABD0YEA7"/>
<dbReference type="SUPFAM" id="SSF52058">
    <property type="entry name" value="L domain-like"/>
    <property type="match status" value="1"/>
</dbReference>
<dbReference type="EMBL" id="JBFDAA010000023">
    <property type="protein sequence ID" value="KAL1110144.1"/>
    <property type="molecule type" value="Genomic_DNA"/>
</dbReference>
<evidence type="ECO:0000313" key="3">
    <source>
        <dbReference type="EMBL" id="KAL1110144.1"/>
    </source>
</evidence>
<evidence type="ECO:0000313" key="4">
    <source>
        <dbReference type="Proteomes" id="UP001558652"/>
    </source>
</evidence>
<dbReference type="SUPFAM" id="SSF49265">
    <property type="entry name" value="Fibronectin type III"/>
    <property type="match status" value="1"/>
</dbReference>
<protein>
    <recommendedName>
        <fullName evidence="2">Receptor L-domain domain-containing protein</fullName>
    </recommendedName>
</protein>
<keyword evidence="4" id="KW-1185">Reference proteome</keyword>
<dbReference type="Gene3D" id="3.80.20.20">
    <property type="entry name" value="Receptor L-domain"/>
    <property type="match status" value="1"/>
</dbReference>
<feature type="signal peptide" evidence="1">
    <location>
        <begin position="1"/>
        <end position="16"/>
    </location>
</feature>
<evidence type="ECO:0000256" key="1">
    <source>
        <dbReference type="SAM" id="SignalP"/>
    </source>
</evidence>
<feature type="chain" id="PRO_5044859623" description="Receptor L-domain domain-containing protein" evidence="1">
    <location>
        <begin position="17"/>
        <end position="146"/>
    </location>
</feature>
<dbReference type="Gene3D" id="2.60.40.10">
    <property type="entry name" value="Immunoglobulins"/>
    <property type="match status" value="1"/>
</dbReference>
<gene>
    <name evidence="3" type="ORF">AAG570_008221</name>
</gene>
<dbReference type="InterPro" id="IPR036941">
    <property type="entry name" value="Rcpt_L-dom_sf"/>
</dbReference>
<proteinExistence type="predicted"/>
<dbReference type="InterPro" id="IPR013783">
    <property type="entry name" value="Ig-like_fold"/>
</dbReference>
<dbReference type="InterPro" id="IPR000494">
    <property type="entry name" value="Rcpt_L-dom"/>
</dbReference>
<name>A0ABD0YEA7_9HEMI</name>
<dbReference type="Proteomes" id="UP001558652">
    <property type="component" value="Unassembled WGS sequence"/>
</dbReference>
<evidence type="ECO:0000259" key="2">
    <source>
        <dbReference type="Pfam" id="PF01030"/>
    </source>
</evidence>
<feature type="domain" description="Receptor L-domain" evidence="2">
    <location>
        <begin position="14"/>
        <end position="60"/>
    </location>
</feature>
<dbReference type="InterPro" id="IPR036116">
    <property type="entry name" value="FN3_sf"/>
</dbReference>
<reference evidence="3 4" key="1">
    <citation type="submission" date="2024-07" db="EMBL/GenBank/DDBJ databases">
        <title>Chromosome-level genome assembly of the water stick insect Ranatra chinensis (Heteroptera: Nepidae).</title>
        <authorList>
            <person name="Liu X."/>
        </authorList>
    </citation>
    <scope>NUCLEOTIDE SEQUENCE [LARGE SCALE GENOMIC DNA]</scope>
    <source>
        <strain evidence="3">Cailab_2021Rc</strain>
        <tissue evidence="3">Muscle</tissue>
    </source>
</reference>